<gene>
    <name evidence="1" type="ORF">HGG79_05325</name>
</gene>
<dbReference type="AlphaFoldDB" id="A0A923E653"/>
<organism evidence="1 2">
    <name type="scientific">Clostridium tetanomorphum</name>
    <dbReference type="NCBI Taxonomy" id="1553"/>
    <lineage>
        <taxon>Bacteria</taxon>
        <taxon>Bacillati</taxon>
        <taxon>Bacillota</taxon>
        <taxon>Clostridia</taxon>
        <taxon>Eubacteriales</taxon>
        <taxon>Clostridiaceae</taxon>
        <taxon>Clostridium</taxon>
    </lineage>
</organism>
<keyword evidence="2" id="KW-1185">Reference proteome</keyword>
<protein>
    <submittedName>
        <fullName evidence="1">Uncharacterized protein</fullName>
    </submittedName>
</protein>
<evidence type="ECO:0000313" key="2">
    <source>
        <dbReference type="Proteomes" id="UP000563151"/>
    </source>
</evidence>
<reference evidence="1 2" key="1">
    <citation type="submission" date="2020-04" db="EMBL/GenBank/DDBJ databases">
        <title>Genomic insights into acetone-butanol-ethanol (ABE) fermentation by sequencing solventogenic clostridia strains.</title>
        <authorList>
            <person name="Brown S."/>
        </authorList>
    </citation>
    <scope>NUCLEOTIDE SEQUENCE [LARGE SCALE GENOMIC DNA]</scope>
    <source>
        <strain evidence="1 2">DJ011</strain>
    </source>
</reference>
<comment type="caution">
    <text evidence="1">The sequence shown here is derived from an EMBL/GenBank/DDBJ whole genome shotgun (WGS) entry which is preliminary data.</text>
</comment>
<evidence type="ECO:0000313" key="1">
    <source>
        <dbReference type="EMBL" id="MBC2397202.1"/>
    </source>
</evidence>
<dbReference type="Proteomes" id="UP000563151">
    <property type="component" value="Unassembled WGS sequence"/>
</dbReference>
<sequence length="72" mass="8389">MNLEVRDIIKKKILDTKSIVIDYKYYSEKIGNDPEVVELFKKIQAEASMQVEELENLLNKYENGLFNNAGIH</sequence>
<proteinExistence type="predicted"/>
<name>A0A923E653_CLOTT</name>
<dbReference type="RefSeq" id="WP_035144214.1">
    <property type="nucleotide sequence ID" value="NZ_JAAZWO010000005.1"/>
</dbReference>
<dbReference type="EMBL" id="JAAZWO010000005">
    <property type="protein sequence ID" value="MBC2397202.1"/>
    <property type="molecule type" value="Genomic_DNA"/>
</dbReference>
<accession>A0A923E653</accession>